<dbReference type="EMBL" id="CAUEEQ010063164">
    <property type="protein sequence ID" value="CAJ0964778.1"/>
    <property type="molecule type" value="Genomic_DNA"/>
</dbReference>
<dbReference type="Pfam" id="PF14983">
    <property type="entry name" value="SPMIP10-like"/>
    <property type="match status" value="1"/>
</dbReference>
<evidence type="ECO:0000313" key="1">
    <source>
        <dbReference type="EMBL" id="CAJ0964778.1"/>
    </source>
</evidence>
<organism evidence="1 2">
    <name type="scientific">Ranitomeya imitator</name>
    <name type="common">mimic poison frog</name>
    <dbReference type="NCBI Taxonomy" id="111125"/>
    <lineage>
        <taxon>Eukaryota</taxon>
        <taxon>Metazoa</taxon>
        <taxon>Chordata</taxon>
        <taxon>Craniata</taxon>
        <taxon>Vertebrata</taxon>
        <taxon>Euteleostomi</taxon>
        <taxon>Amphibia</taxon>
        <taxon>Batrachia</taxon>
        <taxon>Anura</taxon>
        <taxon>Neobatrachia</taxon>
        <taxon>Hyloidea</taxon>
        <taxon>Dendrobatidae</taxon>
        <taxon>Dendrobatinae</taxon>
        <taxon>Ranitomeya</taxon>
    </lineage>
</organism>
<proteinExistence type="predicted"/>
<dbReference type="PANTHER" id="PTHR35247">
    <property type="entry name" value="TESTIS-EXPRESSED PROTEIN 43"/>
    <property type="match status" value="1"/>
</dbReference>
<comment type="caution">
    <text evidence="1">The sequence shown here is derived from an EMBL/GenBank/DDBJ whole genome shotgun (WGS) entry which is preliminary data.</text>
</comment>
<name>A0ABN9MDX1_9NEOB</name>
<evidence type="ECO:0008006" key="3">
    <source>
        <dbReference type="Google" id="ProtNLM"/>
    </source>
</evidence>
<sequence length="132" mass="15885">MWYTQGHRTEVESTLIHVNWLQVFAQSHVSEFSRRHPIIPKRYVMPWKQDMVNRKLITRHADLAGLYRGPQEESLFLQNKERLCHGEEHHIIMEKMKVPSQHGMTDFPLHSPLSRYQSYMINQKARMLRSYQ</sequence>
<accession>A0ABN9MDX1</accession>
<keyword evidence="2" id="KW-1185">Reference proteome</keyword>
<evidence type="ECO:0000313" key="2">
    <source>
        <dbReference type="Proteomes" id="UP001176940"/>
    </source>
</evidence>
<dbReference type="PANTHER" id="PTHR35247:SF1">
    <property type="entry name" value="TESTIS-EXPRESSED PROTEIN 43"/>
    <property type="match status" value="1"/>
</dbReference>
<dbReference type="Proteomes" id="UP001176940">
    <property type="component" value="Unassembled WGS sequence"/>
</dbReference>
<dbReference type="InterPro" id="IPR027965">
    <property type="entry name" value="SPMIP10"/>
</dbReference>
<reference evidence="1" key="1">
    <citation type="submission" date="2023-07" db="EMBL/GenBank/DDBJ databases">
        <authorList>
            <person name="Stuckert A."/>
        </authorList>
    </citation>
    <scope>NUCLEOTIDE SEQUENCE</scope>
</reference>
<gene>
    <name evidence="1" type="ORF">RIMI_LOCUS19608548</name>
</gene>
<protein>
    <recommendedName>
        <fullName evidence="3">Testis-expressed protein 43</fullName>
    </recommendedName>
</protein>